<reference evidence="1 2" key="1">
    <citation type="submission" date="2014-06" db="EMBL/GenBank/DDBJ databases">
        <authorList>
            <person name="Swart Estienne"/>
        </authorList>
    </citation>
    <scope>NUCLEOTIDE SEQUENCE [LARGE SCALE GENOMIC DNA]</scope>
    <source>
        <strain evidence="1 2">130c</strain>
    </source>
</reference>
<evidence type="ECO:0000313" key="1">
    <source>
        <dbReference type="EMBL" id="CDW79120.1"/>
    </source>
</evidence>
<gene>
    <name evidence="1" type="primary">Contig2570.g2753</name>
    <name evidence="1" type="ORF">STYLEM_8106</name>
</gene>
<name>A0A078AA27_STYLE</name>
<organism evidence="1 2">
    <name type="scientific">Stylonychia lemnae</name>
    <name type="common">Ciliate</name>
    <dbReference type="NCBI Taxonomy" id="5949"/>
    <lineage>
        <taxon>Eukaryota</taxon>
        <taxon>Sar</taxon>
        <taxon>Alveolata</taxon>
        <taxon>Ciliophora</taxon>
        <taxon>Intramacronucleata</taxon>
        <taxon>Spirotrichea</taxon>
        <taxon>Stichotrichia</taxon>
        <taxon>Sporadotrichida</taxon>
        <taxon>Oxytrichidae</taxon>
        <taxon>Stylonychinae</taxon>
        <taxon>Stylonychia</taxon>
    </lineage>
</organism>
<proteinExistence type="predicted"/>
<keyword evidence="2" id="KW-1185">Reference proteome</keyword>
<protein>
    <submittedName>
        <fullName evidence="1">Uncharacterized protein</fullName>
    </submittedName>
</protein>
<accession>A0A078AA27</accession>
<dbReference type="EMBL" id="CCKQ01007712">
    <property type="protein sequence ID" value="CDW79120.1"/>
    <property type="molecule type" value="Genomic_DNA"/>
</dbReference>
<dbReference type="InParanoid" id="A0A078AA27"/>
<evidence type="ECO:0000313" key="2">
    <source>
        <dbReference type="Proteomes" id="UP000039865"/>
    </source>
</evidence>
<dbReference type="Proteomes" id="UP000039865">
    <property type="component" value="Unassembled WGS sequence"/>
</dbReference>
<dbReference type="AlphaFoldDB" id="A0A078AA27"/>
<sequence>MQVVTKYDKHINWWMKNSQILYQKFFMMASLHSEYIAFDLTFEPYNISKRLLRGTEKLRSIRIDARKILSAQRSDVARKDYRRQNLIHKICLILFDHLLLNLRFKLLVVISVSKEGFLGSVNLGCKKIKSWQDFYDKIYHKQGYEKLNLDVDKEYVPIAIILGQNICILSEGCWITGCLHFKCSNDITGQTSELSRSILRTLHRVILRSLNIATYQAFFAVAVDKVLHIEQVEYSQIPTFRVSSHLQRQVYRHHTFSG</sequence>